<proteinExistence type="predicted"/>
<gene>
    <name evidence="1" type="ordered locus">Reut_A1613</name>
</gene>
<organism evidence="1">
    <name type="scientific">Cupriavidus pinatubonensis (strain JMP 134 / LMG 1197)</name>
    <name type="common">Cupriavidus necator (strain JMP 134)</name>
    <dbReference type="NCBI Taxonomy" id="264198"/>
    <lineage>
        <taxon>Bacteria</taxon>
        <taxon>Pseudomonadati</taxon>
        <taxon>Pseudomonadota</taxon>
        <taxon>Betaproteobacteria</taxon>
        <taxon>Burkholderiales</taxon>
        <taxon>Burkholderiaceae</taxon>
        <taxon>Cupriavidus</taxon>
    </lineage>
</organism>
<protein>
    <submittedName>
        <fullName evidence="1">Uncharacterized protein</fullName>
    </submittedName>
</protein>
<dbReference type="AlphaFoldDB" id="Q471F4"/>
<accession>Q471F4</accession>
<reference evidence="1" key="1">
    <citation type="submission" date="2005-08" db="EMBL/GenBank/DDBJ databases">
        <title>Complete sequence of Chromosome1 of Ralstonia eutropha JMP134.</title>
        <authorList>
            <person name="Copeland A."/>
            <person name="Lucas S."/>
            <person name="Lapidus A."/>
            <person name="Barry K."/>
            <person name="Detter J.C."/>
            <person name="Glavina T."/>
            <person name="Hammon N."/>
            <person name="Israni S."/>
            <person name="Pitluck S."/>
            <person name="Goltsman E."/>
            <person name="Martinez M."/>
            <person name="Schmutz J."/>
            <person name="Larimer F."/>
            <person name="Land M."/>
            <person name="Lykidis A."/>
            <person name="Richardson P."/>
        </authorList>
    </citation>
    <scope>NUCLEOTIDE SEQUENCE</scope>
    <source>
        <strain evidence="1">JMP134</strain>
    </source>
</reference>
<dbReference type="STRING" id="264198.Reut_A1613"/>
<name>Q471F4_CUPPJ</name>
<dbReference type="OrthoDB" id="1467367at2"/>
<sequence>MSPIPAGAIMSLTHAQIRLASLVATGYQLTIRRSPVDAQPVCVEVVQPASQEVAGQVPWRHIQPLLRARKVVFDTGDATTATAVVAPGTIRTLQEHDLW</sequence>
<dbReference type="KEGG" id="reu:Reut_A1613"/>
<dbReference type="EMBL" id="CP000090">
    <property type="protein sequence ID" value="AAZ60979.1"/>
    <property type="molecule type" value="Genomic_DNA"/>
</dbReference>
<dbReference type="HOGENOM" id="CLU_2315575_0_0_4"/>
<evidence type="ECO:0000313" key="1">
    <source>
        <dbReference type="EMBL" id="AAZ60979.1"/>
    </source>
</evidence>